<keyword evidence="1" id="KW-0812">Transmembrane</keyword>
<feature type="transmembrane region" description="Helical" evidence="1">
    <location>
        <begin position="28"/>
        <end position="47"/>
    </location>
</feature>
<dbReference type="EMBL" id="MN184887">
    <property type="protein sequence ID" value="QEQ94863.1"/>
    <property type="molecule type" value="Genomic_DNA"/>
</dbReference>
<sequence>MIIFHSALAALCMLGTYMNIKTNPALAGLTAVCVGINIGMIIGYASGVM</sequence>
<proteinExistence type="predicted"/>
<evidence type="ECO:0000313" key="3">
    <source>
        <dbReference type="Proteomes" id="UP000326545"/>
    </source>
</evidence>
<keyword evidence="3" id="KW-1185">Reference proteome</keyword>
<name>A0A5J6DB68_9CAUD</name>
<protein>
    <submittedName>
        <fullName evidence="2">Uncharacterized protein</fullName>
    </submittedName>
</protein>
<evidence type="ECO:0000256" key="1">
    <source>
        <dbReference type="SAM" id="Phobius"/>
    </source>
</evidence>
<keyword evidence="1" id="KW-1133">Transmembrane helix</keyword>
<reference evidence="2 3" key="1">
    <citation type="submission" date="2019-07" db="EMBL/GenBank/DDBJ databases">
        <title>Complete genome sequence of bacteriophages infecting Erwinia pyrifoliae.</title>
        <authorList>
            <person name="Kim S.G."/>
            <person name="Park S.C."/>
        </authorList>
    </citation>
    <scope>NUCLEOTIDE SEQUENCE [LARGE SCALE GENOMIC DNA]</scope>
</reference>
<dbReference type="Proteomes" id="UP000326545">
    <property type="component" value="Segment"/>
</dbReference>
<gene>
    <name evidence="2" type="ORF">pEpSNUABM01_037</name>
</gene>
<organism evidence="2 3">
    <name type="scientific">Erwinia phage pEp_SNUABM_01</name>
    <dbReference type="NCBI Taxonomy" id="2601643"/>
    <lineage>
        <taxon>Viruses</taxon>
        <taxon>Duplodnaviria</taxon>
        <taxon>Heunggongvirae</taxon>
        <taxon>Uroviricota</taxon>
        <taxon>Caudoviricetes</taxon>
        <taxon>Vequintavirinae</taxon>
        <taxon>Henunavirus</taxon>
        <taxon>Henunavirus SNUABM01</taxon>
    </lineage>
</organism>
<accession>A0A5J6DB68</accession>
<keyword evidence="1" id="KW-0472">Membrane</keyword>
<evidence type="ECO:0000313" key="2">
    <source>
        <dbReference type="EMBL" id="QEQ94863.1"/>
    </source>
</evidence>